<dbReference type="AlphaFoldDB" id="A0AAV0DV32"/>
<evidence type="ECO:0000259" key="5">
    <source>
        <dbReference type="Pfam" id="PF03871"/>
    </source>
</evidence>
<dbReference type="InterPro" id="IPR014381">
    <property type="entry name" value="Arch_Rpo5/euc_Rpb5"/>
</dbReference>
<dbReference type="PANTHER" id="PTHR10535:SF2">
    <property type="entry name" value="DNA-DIRECTED RNA POLYMERASE V SUBUNIT 5A"/>
    <property type="match status" value="1"/>
</dbReference>
<evidence type="ECO:0000313" key="8">
    <source>
        <dbReference type="Proteomes" id="UP001152523"/>
    </source>
</evidence>
<name>A0AAV0DV32_9ASTE</name>
<comment type="subcellular location">
    <subcellularLocation>
        <location evidence="1">Nucleus</location>
    </subcellularLocation>
</comment>
<dbReference type="GO" id="GO:0055029">
    <property type="term" value="C:nuclear DNA-directed RNA polymerase complex"/>
    <property type="evidence" value="ECO:0007669"/>
    <property type="project" value="UniProtKB-ARBA"/>
</dbReference>
<keyword evidence="2" id="KW-0539">Nucleus</keyword>
<protein>
    <recommendedName>
        <fullName evidence="9">DNA-directed RNA polymerase V subunit 5A</fullName>
    </recommendedName>
</protein>
<dbReference type="EMBL" id="CAMAPF010001044">
    <property type="protein sequence ID" value="CAH9142817.1"/>
    <property type="molecule type" value="Genomic_DNA"/>
</dbReference>
<sequence length="223" mass="25726">MDMNGTGMEGLNQCLSSFVDTGTVESHRYYLARRTVLEMLRDRDYAVPMAEIDISLQDFRQKYSDRPDPDSLKITSLHKYDPDNKVLVIFCGQNVIKVGTIRGILSQIVNKETLNRLILVVQSQLTNQATKAVELFACKVEIFQVKDLLVNITKHALRPKHQILSDEEKQKLLEKYNLEEKQLPRMSQKDAIARYYGLEKGQVVKVTYTGEIIETHVTYRCVW</sequence>
<dbReference type="Gene3D" id="3.40.1340.10">
    <property type="entry name" value="RNA polymerase, Rpb5, N-terminal domain"/>
    <property type="match status" value="1"/>
</dbReference>
<feature type="domain" description="RNA polymerase subunit H/Rpb5 C-terminal" evidence="4">
    <location>
        <begin position="150"/>
        <end position="222"/>
    </location>
</feature>
<feature type="domain" description="RNA polymerase Rpb5 N-terminal" evidence="5">
    <location>
        <begin position="25"/>
        <end position="107"/>
    </location>
</feature>
<dbReference type="InterPro" id="IPR005571">
    <property type="entry name" value="RNA_pol_Rpb5_N"/>
</dbReference>
<dbReference type="SUPFAM" id="SSF53036">
    <property type="entry name" value="Eukaryotic RPB5 N-terminal domain"/>
    <property type="match status" value="1"/>
</dbReference>
<evidence type="ECO:0000259" key="4">
    <source>
        <dbReference type="Pfam" id="PF01191"/>
    </source>
</evidence>
<evidence type="ECO:0000313" key="6">
    <source>
        <dbReference type="EMBL" id="CAH9109793.1"/>
    </source>
</evidence>
<gene>
    <name evidence="6" type="ORF">CEPIT_LOCUS18909</name>
    <name evidence="7" type="ORF">CEPIT_LOCUS40192</name>
</gene>
<dbReference type="PIRSF" id="PIRSF000747">
    <property type="entry name" value="RPB5"/>
    <property type="match status" value="1"/>
</dbReference>
<dbReference type="EMBL" id="CAMAPF010000158">
    <property type="protein sequence ID" value="CAH9109793.1"/>
    <property type="molecule type" value="Genomic_DNA"/>
</dbReference>
<dbReference type="GO" id="GO:0042797">
    <property type="term" value="P:tRNA transcription by RNA polymerase III"/>
    <property type="evidence" value="ECO:0007669"/>
    <property type="project" value="TreeGrafter"/>
</dbReference>
<evidence type="ECO:0000256" key="1">
    <source>
        <dbReference type="ARBA" id="ARBA00004123"/>
    </source>
</evidence>
<dbReference type="SUPFAM" id="SSF55287">
    <property type="entry name" value="RPB5-like RNA polymerase subunit"/>
    <property type="match status" value="1"/>
</dbReference>
<evidence type="ECO:0000256" key="2">
    <source>
        <dbReference type="ARBA" id="ARBA00023242"/>
    </source>
</evidence>
<accession>A0AAV0DV32</accession>
<dbReference type="GO" id="GO:0003899">
    <property type="term" value="F:DNA-directed RNA polymerase activity"/>
    <property type="evidence" value="ECO:0007669"/>
    <property type="project" value="InterPro"/>
</dbReference>
<dbReference type="InterPro" id="IPR000783">
    <property type="entry name" value="RNA_pol_subH/Rpb5_C"/>
</dbReference>
<dbReference type="Pfam" id="PF03871">
    <property type="entry name" value="RNA_pol_Rpb5_N"/>
    <property type="match status" value="1"/>
</dbReference>
<dbReference type="InterPro" id="IPR036710">
    <property type="entry name" value="RNA_pol_Rpb5_N_sf"/>
</dbReference>
<dbReference type="InterPro" id="IPR035913">
    <property type="entry name" value="RPB5-like_sf"/>
</dbReference>
<evidence type="ECO:0000313" key="7">
    <source>
        <dbReference type="EMBL" id="CAH9142817.1"/>
    </source>
</evidence>
<evidence type="ECO:0000256" key="3">
    <source>
        <dbReference type="ARBA" id="ARBA00025765"/>
    </source>
</evidence>
<dbReference type="Pfam" id="PF01191">
    <property type="entry name" value="RNA_pol_Rpb5_C"/>
    <property type="match status" value="1"/>
</dbReference>
<keyword evidence="8" id="KW-1185">Reference proteome</keyword>
<comment type="caution">
    <text evidence="6">The sequence shown here is derived from an EMBL/GenBank/DDBJ whole genome shotgun (WGS) entry which is preliminary data.</text>
</comment>
<proteinExistence type="inferred from homology"/>
<dbReference type="Proteomes" id="UP001152523">
    <property type="component" value="Unassembled WGS sequence"/>
</dbReference>
<dbReference type="PANTHER" id="PTHR10535">
    <property type="entry name" value="DNA-DIRECTED RNA POLYMERASES I, II, AND III SUBUNIT RPABC1"/>
    <property type="match status" value="1"/>
</dbReference>
<evidence type="ECO:0008006" key="9">
    <source>
        <dbReference type="Google" id="ProtNLM"/>
    </source>
</evidence>
<comment type="similarity">
    <text evidence="3">Belongs to the archaeal Rpo5/eukaryotic RPB5 RNA polymerase subunit family.</text>
</comment>
<dbReference type="GO" id="GO:0006366">
    <property type="term" value="P:transcription by RNA polymerase II"/>
    <property type="evidence" value="ECO:0007669"/>
    <property type="project" value="TreeGrafter"/>
</dbReference>
<dbReference type="GO" id="GO:0003677">
    <property type="term" value="F:DNA binding"/>
    <property type="evidence" value="ECO:0007669"/>
    <property type="project" value="InterPro"/>
</dbReference>
<organism evidence="6 8">
    <name type="scientific">Cuscuta epithymum</name>
    <dbReference type="NCBI Taxonomy" id="186058"/>
    <lineage>
        <taxon>Eukaryota</taxon>
        <taxon>Viridiplantae</taxon>
        <taxon>Streptophyta</taxon>
        <taxon>Embryophyta</taxon>
        <taxon>Tracheophyta</taxon>
        <taxon>Spermatophyta</taxon>
        <taxon>Magnoliopsida</taxon>
        <taxon>eudicotyledons</taxon>
        <taxon>Gunneridae</taxon>
        <taxon>Pentapetalae</taxon>
        <taxon>asterids</taxon>
        <taxon>lamiids</taxon>
        <taxon>Solanales</taxon>
        <taxon>Convolvulaceae</taxon>
        <taxon>Cuscuteae</taxon>
        <taxon>Cuscuta</taxon>
        <taxon>Cuscuta subgen. Cuscuta</taxon>
    </lineage>
</organism>
<reference evidence="6" key="1">
    <citation type="submission" date="2022-07" db="EMBL/GenBank/DDBJ databases">
        <authorList>
            <person name="Macas J."/>
            <person name="Novak P."/>
            <person name="Neumann P."/>
        </authorList>
    </citation>
    <scope>NUCLEOTIDE SEQUENCE</scope>
</reference>
<dbReference type="Gene3D" id="3.90.940.20">
    <property type="entry name" value="RPB5-like RNA polymerase subunit"/>
    <property type="match status" value="1"/>
</dbReference>
<dbReference type="FunFam" id="3.90.940.20:FF:000001">
    <property type="entry name" value="DNA-directed RNA polymerases I, II, and III subunit RPABC1"/>
    <property type="match status" value="1"/>
</dbReference>
<dbReference type="GO" id="GO:0006362">
    <property type="term" value="P:transcription elongation by RNA polymerase I"/>
    <property type="evidence" value="ECO:0007669"/>
    <property type="project" value="TreeGrafter"/>
</dbReference>